<sequence length="74" mass="8711">MDISQSDIENILREEKGSISLATLMVKLSLQQSNINRLRLTSLIKWNPNIKRTYMRVGTETQTFYYLKQAIEEF</sequence>
<comment type="caution">
    <text evidence="1">The sequence shown here is derived from an EMBL/GenBank/DDBJ whole genome shotgun (WGS) entry which is preliminary data.</text>
</comment>
<dbReference type="AlphaFoldDB" id="A0AAW7KFW5"/>
<organism evidence="1 2">
    <name type="scientific">Enterococcus faecalis</name>
    <name type="common">Streptococcus faecalis</name>
    <dbReference type="NCBI Taxonomy" id="1351"/>
    <lineage>
        <taxon>Bacteria</taxon>
        <taxon>Bacillati</taxon>
        <taxon>Bacillota</taxon>
        <taxon>Bacilli</taxon>
        <taxon>Lactobacillales</taxon>
        <taxon>Enterococcaceae</taxon>
        <taxon>Enterococcus</taxon>
    </lineage>
</organism>
<evidence type="ECO:0000313" key="2">
    <source>
        <dbReference type="Proteomes" id="UP001173174"/>
    </source>
</evidence>
<gene>
    <name evidence="1" type="ORF">P0E79_14620</name>
</gene>
<dbReference type="RefSeq" id="WP_002413680.1">
    <property type="nucleotide sequence ID" value="NZ_CP025021.1"/>
</dbReference>
<name>A0AAW7KFW5_ENTFL</name>
<evidence type="ECO:0000313" key="1">
    <source>
        <dbReference type="EMBL" id="MDN3193703.1"/>
    </source>
</evidence>
<reference evidence="1" key="2">
    <citation type="submission" date="2023-03" db="EMBL/GenBank/DDBJ databases">
        <authorList>
            <person name="Zajac M."/>
            <person name="Kwit R."/>
            <person name="Wasyl D."/>
        </authorList>
    </citation>
    <scope>NUCLEOTIDE SEQUENCE</scope>
    <source>
        <strain evidence="1">691B_2</strain>
    </source>
</reference>
<proteinExistence type="predicted"/>
<protein>
    <submittedName>
        <fullName evidence="1">Uncharacterized protein</fullName>
    </submittedName>
</protein>
<accession>A0AAW7KFW5</accession>
<dbReference type="Proteomes" id="UP001173174">
    <property type="component" value="Unassembled WGS sequence"/>
</dbReference>
<dbReference type="EMBL" id="JAREWH010000028">
    <property type="protein sequence ID" value="MDN3193703.1"/>
    <property type="molecule type" value="Genomic_DNA"/>
</dbReference>
<reference evidence="1" key="1">
    <citation type="journal article" date="2023" name="Pathogens">
        <title>Prevalence of Enterococcus spp. and the Whole-Genome Characteristics of Enterococcus faecium and Enterococcus faecalis Strains Isolated from Free-Living Birds in Poland.</title>
        <authorList>
            <person name="Kwit R."/>
            <person name="Zajac M."/>
            <person name="Smialowska-Weglinska A."/>
            <person name="Skarzynska M."/>
            <person name="Bomba A."/>
            <person name="Lalak A."/>
            <person name="Skrzypiec E."/>
            <person name="Wojdat D."/>
            <person name="Koza W."/>
            <person name="Mikos-Wojewoda E."/>
            <person name="Pasim P."/>
            <person name="Skora M."/>
            <person name="Polak M."/>
            <person name="Wiacek J."/>
            <person name="Wasyl D."/>
        </authorList>
    </citation>
    <scope>NUCLEOTIDE SEQUENCE</scope>
    <source>
        <strain evidence="1">691B_2</strain>
    </source>
</reference>